<reference evidence="8 9" key="1">
    <citation type="submission" date="2019-04" db="EMBL/GenBank/DDBJ databases">
        <title>Streptomyces oryziradicis sp. nov., a novel actinomycete isolated from rhizosphere soil of rice (Oryza sativa L.).</title>
        <authorList>
            <person name="Li C."/>
        </authorList>
    </citation>
    <scope>NUCLEOTIDE SEQUENCE [LARGE SCALE GENOMIC DNA]</scope>
    <source>
        <strain evidence="8 9">NEAU-C40</strain>
    </source>
</reference>
<name>A0A4U0RT55_9ACTN</name>
<dbReference type="PANTHER" id="PTHR33217">
    <property type="entry name" value="TRANSPOSASE FOR INSERTION SEQUENCE ELEMENT IS1081"/>
    <property type="match status" value="1"/>
</dbReference>
<dbReference type="GO" id="GO:0006313">
    <property type="term" value="P:DNA transposition"/>
    <property type="evidence" value="ECO:0007669"/>
    <property type="project" value="UniProtKB-UniRule"/>
</dbReference>
<keyword evidence="9" id="KW-1185">Reference proteome</keyword>
<evidence type="ECO:0000313" key="8">
    <source>
        <dbReference type="EMBL" id="TJZ99279.1"/>
    </source>
</evidence>
<evidence type="ECO:0000256" key="6">
    <source>
        <dbReference type="RuleBase" id="RU365089"/>
    </source>
</evidence>
<evidence type="ECO:0000256" key="1">
    <source>
        <dbReference type="ARBA" id="ARBA00002190"/>
    </source>
</evidence>
<keyword evidence="6" id="KW-0814">Transposable element</keyword>
<comment type="similarity">
    <text evidence="2 6">Belongs to the transposase mutator family.</text>
</comment>
<dbReference type="PANTHER" id="PTHR33217:SF7">
    <property type="entry name" value="TRANSPOSASE FOR INSERTION SEQUENCE ELEMENT IS1081"/>
    <property type="match status" value="1"/>
</dbReference>
<evidence type="ECO:0000256" key="3">
    <source>
        <dbReference type="ARBA" id="ARBA00022578"/>
    </source>
</evidence>
<proteinExistence type="inferred from homology"/>
<accession>A0A4U0RT55</accession>
<feature type="region of interest" description="Disordered" evidence="7">
    <location>
        <begin position="215"/>
        <end position="239"/>
    </location>
</feature>
<evidence type="ECO:0000256" key="7">
    <source>
        <dbReference type="SAM" id="MobiDB-lite"/>
    </source>
</evidence>
<organism evidence="8 9">
    <name type="scientific">Actinacidiphila oryziradicis</name>
    <dbReference type="NCBI Taxonomy" id="2571141"/>
    <lineage>
        <taxon>Bacteria</taxon>
        <taxon>Bacillati</taxon>
        <taxon>Actinomycetota</taxon>
        <taxon>Actinomycetes</taxon>
        <taxon>Kitasatosporales</taxon>
        <taxon>Streptomycetaceae</taxon>
        <taxon>Actinacidiphila</taxon>
    </lineage>
</organism>
<gene>
    <name evidence="8" type="ORF">FCI23_46500</name>
</gene>
<keyword evidence="5 6" id="KW-0233">DNA recombination</keyword>
<dbReference type="AlphaFoldDB" id="A0A4U0RT55"/>
<dbReference type="EMBL" id="SUMC01000112">
    <property type="protein sequence ID" value="TJZ99279.1"/>
    <property type="molecule type" value="Genomic_DNA"/>
</dbReference>
<dbReference type="RefSeq" id="WP_136730069.1">
    <property type="nucleotide sequence ID" value="NZ_SUMC01000112.1"/>
</dbReference>
<dbReference type="Proteomes" id="UP000305778">
    <property type="component" value="Unassembled WGS sequence"/>
</dbReference>
<dbReference type="GO" id="GO:0004803">
    <property type="term" value="F:transposase activity"/>
    <property type="evidence" value="ECO:0007669"/>
    <property type="project" value="UniProtKB-UniRule"/>
</dbReference>
<evidence type="ECO:0000256" key="2">
    <source>
        <dbReference type="ARBA" id="ARBA00010961"/>
    </source>
</evidence>
<dbReference type="OrthoDB" id="9793302at2"/>
<comment type="caution">
    <text evidence="8">The sequence shown here is derived from an EMBL/GenBank/DDBJ whole genome shotgun (WGS) entry which is preliminary data.</text>
</comment>
<dbReference type="GO" id="GO:0003677">
    <property type="term" value="F:DNA binding"/>
    <property type="evidence" value="ECO:0007669"/>
    <property type="project" value="UniProtKB-UniRule"/>
</dbReference>
<protein>
    <recommendedName>
        <fullName evidence="6">Mutator family transposase</fullName>
    </recommendedName>
</protein>
<feature type="region of interest" description="Disordered" evidence="7">
    <location>
        <begin position="63"/>
        <end position="88"/>
    </location>
</feature>
<evidence type="ECO:0000313" key="9">
    <source>
        <dbReference type="Proteomes" id="UP000305778"/>
    </source>
</evidence>
<evidence type="ECO:0000256" key="4">
    <source>
        <dbReference type="ARBA" id="ARBA00023125"/>
    </source>
</evidence>
<dbReference type="Pfam" id="PF00872">
    <property type="entry name" value="Transposase_mut"/>
    <property type="match status" value="1"/>
</dbReference>
<keyword evidence="4 6" id="KW-0238">DNA-binding</keyword>
<sequence>MTARVLPTHVLRAEIDALCTGDRDLVEVLEDVARLGARMIIQTAVEAEVEAFLGRARYQRTAATGDGDDAPAVRAGHRNGYSPTTIKSTAGPITVQRPKLRGITEKFASRLFGTHVTRTNALESLVIASFVRGLSVRDVENALADALGPEAALSKSTVSTICQAIRTECATWRERELSGVVLDYLLLDASHFKMHPNAGSEPVLAAGASPPTASRCSSAWPPLPGRAPTRGRTSSPACSSAACAHRCW</sequence>
<comment type="function">
    <text evidence="1 6">Required for the transposition of the insertion element.</text>
</comment>
<keyword evidence="3 6" id="KW-0815">Transposition</keyword>
<evidence type="ECO:0000256" key="5">
    <source>
        <dbReference type="ARBA" id="ARBA00023172"/>
    </source>
</evidence>
<dbReference type="InterPro" id="IPR001207">
    <property type="entry name" value="Transposase_mutator"/>
</dbReference>